<dbReference type="SUPFAM" id="SSF49764">
    <property type="entry name" value="HSP20-like chaperones"/>
    <property type="match status" value="1"/>
</dbReference>
<evidence type="ECO:0000313" key="4">
    <source>
        <dbReference type="EMBL" id="RAI57887.1"/>
    </source>
</evidence>
<gene>
    <name evidence="4" type="ORF">DOO78_16720</name>
</gene>
<dbReference type="PROSITE" id="PS01031">
    <property type="entry name" value="SHSP"/>
    <property type="match status" value="1"/>
</dbReference>
<dbReference type="Pfam" id="PF00011">
    <property type="entry name" value="HSP20"/>
    <property type="match status" value="1"/>
</dbReference>
<dbReference type="AlphaFoldDB" id="A0A327M5V1"/>
<reference evidence="5" key="1">
    <citation type="submission" date="2018-06" db="EMBL/GenBank/DDBJ databases">
        <authorList>
            <person name="Khan S.A."/>
        </authorList>
    </citation>
    <scope>NUCLEOTIDE SEQUENCE [LARGE SCALE GENOMIC DNA]</scope>
    <source>
        <strain evidence="5">DB-1506</strain>
    </source>
</reference>
<dbReference type="InterPro" id="IPR002068">
    <property type="entry name" value="A-crystallin/Hsp20_dom"/>
</dbReference>
<dbReference type="CDD" id="cd06464">
    <property type="entry name" value="ACD_sHsps-like"/>
    <property type="match status" value="1"/>
</dbReference>
<evidence type="ECO:0000313" key="5">
    <source>
        <dbReference type="Proteomes" id="UP000249065"/>
    </source>
</evidence>
<keyword evidence="5" id="KW-1185">Reference proteome</keyword>
<protein>
    <submittedName>
        <fullName evidence="4">Hsp20/alpha crystallin family protein</fullName>
    </submittedName>
</protein>
<proteinExistence type="inferred from homology"/>
<dbReference type="Gene3D" id="2.60.40.790">
    <property type="match status" value="1"/>
</dbReference>
<dbReference type="Proteomes" id="UP000249065">
    <property type="component" value="Unassembled WGS sequence"/>
</dbReference>
<name>A0A327M5V1_9PROT</name>
<dbReference type="EMBL" id="QLIX01000013">
    <property type="protein sequence ID" value="RAI57887.1"/>
    <property type="molecule type" value="Genomic_DNA"/>
</dbReference>
<sequence length="137" mass="15152">MTRDDPEAWMWAEACDAVTRAERLHRRFFELRPGPAAGPPLWQPPADVLETARSVLVMVALPGVDPTGIEAVIEGGALRVAGVRRLPPEWRDAAIHRLELPQGRFERRVSLPPGRYSAAVRHTMLNGCLLVSLDKTA</sequence>
<organism evidence="4 5">
    <name type="scientific">Roseicella frigidaeris</name>
    <dbReference type="NCBI Taxonomy" id="2230885"/>
    <lineage>
        <taxon>Bacteria</taxon>
        <taxon>Pseudomonadati</taxon>
        <taxon>Pseudomonadota</taxon>
        <taxon>Alphaproteobacteria</taxon>
        <taxon>Acetobacterales</taxon>
        <taxon>Roseomonadaceae</taxon>
        <taxon>Roseicella</taxon>
    </lineage>
</organism>
<dbReference type="OrthoDB" id="9792695at2"/>
<dbReference type="RefSeq" id="WP_111471004.1">
    <property type="nucleotide sequence ID" value="NZ_QLIX01000013.1"/>
</dbReference>
<evidence type="ECO:0000256" key="1">
    <source>
        <dbReference type="PROSITE-ProRule" id="PRU00285"/>
    </source>
</evidence>
<feature type="domain" description="SHSP" evidence="3">
    <location>
        <begin position="37"/>
        <end position="137"/>
    </location>
</feature>
<dbReference type="InterPro" id="IPR008978">
    <property type="entry name" value="HSP20-like_chaperone"/>
</dbReference>
<evidence type="ECO:0000259" key="3">
    <source>
        <dbReference type="PROSITE" id="PS01031"/>
    </source>
</evidence>
<comment type="caution">
    <text evidence="4">The sequence shown here is derived from an EMBL/GenBank/DDBJ whole genome shotgun (WGS) entry which is preliminary data.</text>
</comment>
<accession>A0A327M5V1</accession>
<comment type="similarity">
    <text evidence="1 2">Belongs to the small heat shock protein (HSP20) family.</text>
</comment>
<evidence type="ECO:0000256" key="2">
    <source>
        <dbReference type="RuleBase" id="RU003616"/>
    </source>
</evidence>